<dbReference type="Gene3D" id="3.40.50.720">
    <property type="entry name" value="NAD(P)-binding Rossmann-like Domain"/>
    <property type="match status" value="1"/>
</dbReference>
<dbReference type="SUPFAM" id="SSF51735">
    <property type="entry name" value="NAD(P)-binding Rossmann-fold domains"/>
    <property type="match status" value="1"/>
</dbReference>
<sequence length="46" mass="5055">MRLRATGVQMLLLRNNWGMKRVLVTGGGGYLGSNLLPRLAAADWKV</sequence>
<name>A0A1L7RMM6_9ACTO</name>
<gene>
    <name evidence="1" type="ORF">AAM4_0896</name>
</gene>
<accession>A0A1L7RMM6</accession>
<organism evidence="1">
    <name type="scientific">Actinomyces succiniciruminis</name>
    <dbReference type="NCBI Taxonomy" id="1522002"/>
    <lineage>
        <taxon>Bacteria</taxon>
        <taxon>Bacillati</taxon>
        <taxon>Actinomycetota</taxon>
        <taxon>Actinomycetes</taxon>
        <taxon>Actinomycetales</taxon>
        <taxon>Actinomycetaceae</taxon>
        <taxon>Actinomyces</taxon>
    </lineage>
</organism>
<protein>
    <submittedName>
        <fullName evidence="1">Dihydrodipicolinate reductase, conserved site</fullName>
    </submittedName>
</protein>
<dbReference type="EMBL" id="LK995483">
    <property type="protein sequence ID" value="CED90728.1"/>
    <property type="molecule type" value="Genomic_DNA"/>
</dbReference>
<dbReference type="InterPro" id="IPR036291">
    <property type="entry name" value="NAD(P)-bd_dom_sf"/>
</dbReference>
<proteinExistence type="predicted"/>
<evidence type="ECO:0000313" key="1">
    <source>
        <dbReference type="EMBL" id="CED90728.1"/>
    </source>
</evidence>
<dbReference type="AlphaFoldDB" id="A0A1L7RMM6"/>
<reference evidence="1" key="1">
    <citation type="submission" date="2014-07" db="EMBL/GenBank/DDBJ databases">
        <authorList>
            <person name="Zhang J.E."/>
            <person name="Yang H."/>
            <person name="Guo J."/>
            <person name="Deng Z."/>
            <person name="Luo H."/>
            <person name="Luo M."/>
            <person name="Zhao B."/>
        </authorList>
    </citation>
    <scope>NUCLEOTIDE SEQUENCE</scope>
    <source>
        <strain evidence="1">AM4</strain>
    </source>
</reference>
<feature type="non-terminal residue" evidence="1">
    <location>
        <position position="46"/>
    </location>
</feature>